<dbReference type="GO" id="GO:0016567">
    <property type="term" value="P:protein ubiquitination"/>
    <property type="evidence" value="ECO:0007669"/>
    <property type="project" value="InterPro"/>
</dbReference>
<dbReference type="PROSITE" id="PS50097">
    <property type="entry name" value="BTB"/>
    <property type="match status" value="1"/>
</dbReference>
<feature type="domain" description="BTB" evidence="3">
    <location>
        <begin position="151"/>
        <end position="219"/>
    </location>
</feature>
<evidence type="ECO:0000259" key="4">
    <source>
        <dbReference type="PROSITE" id="PS50144"/>
    </source>
</evidence>
<dbReference type="Gene3D" id="2.60.210.10">
    <property type="entry name" value="Apoptosis, Tumor Necrosis Factor Receptor Associated Protein 2, Chain A"/>
    <property type="match status" value="1"/>
</dbReference>
<dbReference type="InterPro" id="IPR008974">
    <property type="entry name" value="TRAF-like"/>
</dbReference>
<dbReference type="InterPro" id="IPR002083">
    <property type="entry name" value="MATH/TRAF_dom"/>
</dbReference>
<gene>
    <name evidence="5" type="ORF">QYE76_038198</name>
</gene>
<reference evidence="5" key="1">
    <citation type="submission" date="2023-07" db="EMBL/GenBank/DDBJ databases">
        <title>A chromosome-level genome assembly of Lolium multiflorum.</title>
        <authorList>
            <person name="Chen Y."/>
            <person name="Copetti D."/>
            <person name="Kolliker R."/>
            <person name="Studer B."/>
        </authorList>
    </citation>
    <scope>NUCLEOTIDE SEQUENCE</scope>
    <source>
        <strain evidence="5">02402/16</strain>
        <tissue evidence="5">Leaf</tissue>
    </source>
</reference>
<organism evidence="5 6">
    <name type="scientific">Lolium multiflorum</name>
    <name type="common">Italian ryegrass</name>
    <name type="synonym">Lolium perenne subsp. multiflorum</name>
    <dbReference type="NCBI Taxonomy" id="4521"/>
    <lineage>
        <taxon>Eukaryota</taxon>
        <taxon>Viridiplantae</taxon>
        <taxon>Streptophyta</taxon>
        <taxon>Embryophyta</taxon>
        <taxon>Tracheophyta</taxon>
        <taxon>Spermatophyta</taxon>
        <taxon>Magnoliopsida</taxon>
        <taxon>Liliopsida</taxon>
        <taxon>Poales</taxon>
        <taxon>Poaceae</taxon>
        <taxon>BOP clade</taxon>
        <taxon>Pooideae</taxon>
        <taxon>Poodae</taxon>
        <taxon>Poeae</taxon>
        <taxon>Poeae Chloroplast Group 2 (Poeae type)</taxon>
        <taxon>Loliodinae</taxon>
        <taxon>Loliinae</taxon>
        <taxon>Lolium</taxon>
    </lineage>
</organism>
<proteinExistence type="inferred from homology"/>
<dbReference type="AlphaFoldDB" id="A0AAD8T7I5"/>
<dbReference type="InterPro" id="IPR011333">
    <property type="entry name" value="SKP1/BTB/POZ_sf"/>
</dbReference>
<dbReference type="InterPro" id="IPR045005">
    <property type="entry name" value="BPM1-6"/>
</dbReference>
<dbReference type="SUPFAM" id="SSF49599">
    <property type="entry name" value="TRAF domain-like"/>
    <property type="match status" value="1"/>
</dbReference>
<dbReference type="Pfam" id="PF00651">
    <property type="entry name" value="BTB"/>
    <property type="match status" value="1"/>
</dbReference>
<dbReference type="Pfam" id="PF22486">
    <property type="entry name" value="MATH_2"/>
    <property type="match status" value="1"/>
</dbReference>
<comment type="caution">
    <text evidence="5">The sequence shown here is derived from an EMBL/GenBank/DDBJ whole genome shotgun (WGS) entry which is preliminary data.</text>
</comment>
<evidence type="ECO:0000313" key="5">
    <source>
        <dbReference type="EMBL" id="KAK1677350.1"/>
    </source>
</evidence>
<protein>
    <submittedName>
        <fullName evidence="5">Uncharacterized protein</fullName>
    </submittedName>
</protein>
<dbReference type="PANTHER" id="PTHR26379:SF385">
    <property type="entry name" value="BTB DOMAIN-CONTAINING PROTEIN"/>
    <property type="match status" value="1"/>
</dbReference>
<dbReference type="InterPro" id="IPR000210">
    <property type="entry name" value="BTB/POZ_dom"/>
</dbReference>
<dbReference type="Pfam" id="PF24570">
    <property type="entry name" value="BACK_BPM_SPOP"/>
    <property type="match status" value="1"/>
</dbReference>
<comment type="similarity">
    <text evidence="2">Belongs to the Tdpoz family.</text>
</comment>
<dbReference type="CDD" id="cd00121">
    <property type="entry name" value="MATH"/>
    <property type="match status" value="1"/>
</dbReference>
<name>A0AAD8T7I5_LOLMU</name>
<dbReference type="Gene3D" id="3.30.710.10">
    <property type="entry name" value="Potassium Channel Kv1.1, Chain A"/>
    <property type="match status" value="1"/>
</dbReference>
<dbReference type="EMBL" id="JAUUTY010000002">
    <property type="protein sequence ID" value="KAK1677350.1"/>
    <property type="molecule type" value="Genomic_DNA"/>
</dbReference>
<sequence length="313" mass="34472">MGVGRYVSSTTFAAGGYNWCILFYPDGSGVDCAGYASAFLRFVGPAGGNAARTEFTLDIMENDPGKARAPRVRATTRHTFAPASQSGLPRFIEKSRLRSLNSRLSNGYFTVRCVVTVIEEPRTGSKRNLSAVPPPELPGDLERALKDGRGADVKLGVGGRVFSAHRFILAARSPVFKAELSHPTIANKVTQHLEVVDMEPDIFEMLLHFVYTDSLPPCNVDQVYYGTVAMQYLLVAADRYRLDRLKMICEEKLCRRIDLKTVLSMLAVADRHCCKRLKDACKAFISLPDVMGAVVMRDGFKDLTAAHCTGRVV</sequence>
<feature type="domain" description="MATH" evidence="4">
    <location>
        <begin position="1"/>
        <end position="115"/>
    </location>
</feature>
<dbReference type="PROSITE" id="PS50144">
    <property type="entry name" value="MATH"/>
    <property type="match status" value="1"/>
</dbReference>
<accession>A0AAD8T7I5</accession>
<evidence type="ECO:0000256" key="2">
    <source>
        <dbReference type="ARBA" id="ARBA00010846"/>
    </source>
</evidence>
<evidence type="ECO:0000313" key="6">
    <source>
        <dbReference type="Proteomes" id="UP001231189"/>
    </source>
</evidence>
<comment type="pathway">
    <text evidence="1">Protein modification; protein ubiquitination.</text>
</comment>
<evidence type="ECO:0000259" key="3">
    <source>
        <dbReference type="PROSITE" id="PS50097"/>
    </source>
</evidence>
<dbReference type="PANTHER" id="PTHR26379">
    <property type="entry name" value="BTB/POZ AND MATH DOMAIN-CONTAINING PROTEIN 1"/>
    <property type="match status" value="1"/>
</dbReference>
<dbReference type="SMART" id="SM00225">
    <property type="entry name" value="BTB"/>
    <property type="match status" value="1"/>
</dbReference>
<evidence type="ECO:0000256" key="1">
    <source>
        <dbReference type="ARBA" id="ARBA00004906"/>
    </source>
</evidence>
<dbReference type="InterPro" id="IPR056423">
    <property type="entry name" value="BACK_BPM_SPOP"/>
</dbReference>
<dbReference type="SUPFAM" id="SSF54695">
    <property type="entry name" value="POZ domain"/>
    <property type="match status" value="1"/>
</dbReference>
<dbReference type="Proteomes" id="UP001231189">
    <property type="component" value="Unassembled WGS sequence"/>
</dbReference>
<keyword evidence="6" id="KW-1185">Reference proteome</keyword>